<dbReference type="OrthoDB" id="9154316at2"/>
<dbReference type="AlphaFoldDB" id="A0A235F2B5"/>
<dbReference type="Proteomes" id="UP000215181">
    <property type="component" value="Unassembled WGS sequence"/>
</dbReference>
<dbReference type="RefSeq" id="WP_094267244.1">
    <property type="nucleotide sequence ID" value="NZ_NOIH01000003.1"/>
</dbReference>
<proteinExistence type="predicted"/>
<name>A0A235F2B5_9RHOO</name>
<gene>
    <name evidence="1" type="ORF">CGK74_04300</name>
</gene>
<accession>A0A235F2B5</accession>
<organism evidence="1 2">
    <name type="scientific">Thauera propionica</name>
    <dbReference type="NCBI Taxonomy" id="2019431"/>
    <lineage>
        <taxon>Bacteria</taxon>
        <taxon>Pseudomonadati</taxon>
        <taxon>Pseudomonadota</taxon>
        <taxon>Betaproteobacteria</taxon>
        <taxon>Rhodocyclales</taxon>
        <taxon>Zoogloeaceae</taxon>
        <taxon>Thauera</taxon>
    </lineage>
</organism>
<keyword evidence="2" id="KW-1185">Reference proteome</keyword>
<sequence length="299" mass="32316">MPNIIPFESGEIPSFLVDAFKVSFDDFYSKKQVCIPIISIKGKVFHVKRGDEKILVTKPESDGEPAASIEVIVLKAHPGVAKTYYIKGAANNSVEKPDCYSNDGVVPDADARSPQAKRCAACRHNEVGPKVAGEVKKDKACTDKKRLALAPAGQINDVMLLDVPAASLTSWDLYIDLLKKRGALPPAVITKIGFDYTMTYPALVFKPVGLIDEVMAAKVQEVLDSDVLQDVFGGGNNLAEVDNSFEVDIRSGKATRTLNDEEQSTVCGPNGITKAIKIDESDAADLDKMLADLDLSDEE</sequence>
<dbReference type="EMBL" id="NOIH01000003">
    <property type="protein sequence ID" value="OYD55414.1"/>
    <property type="molecule type" value="Genomic_DNA"/>
</dbReference>
<evidence type="ECO:0000313" key="1">
    <source>
        <dbReference type="EMBL" id="OYD55414.1"/>
    </source>
</evidence>
<evidence type="ECO:0000313" key="2">
    <source>
        <dbReference type="Proteomes" id="UP000215181"/>
    </source>
</evidence>
<reference evidence="1 2" key="1">
    <citation type="submission" date="2017-07" db="EMBL/GenBank/DDBJ databases">
        <title>Thauera sp. KNDSS-Mac4 genome sequence and assembly.</title>
        <authorList>
            <person name="Mayilraj S."/>
        </authorList>
    </citation>
    <scope>NUCLEOTIDE SEQUENCE [LARGE SCALE GENOMIC DNA]</scope>
    <source>
        <strain evidence="1 2">KNDSS-Mac4</strain>
    </source>
</reference>
<protein>
    <submittedName>
        <fullName evidence="1">Uncharacterized protein</fullName>
    </submittedName>
</protein>
<comment type="caution">
    <text evidence="1">The sequence shown here is derived from an EMBL/GenBank/DDBJ whole genome shotgun (WGS) entry which is preliminary data.</text>
</comment>